<sequence>MDIVIGVTGATGTIYAIKLLEILNDINGIKTHLILSDWAIKNLEIETEYKVNYLKNLANYVYDNKDLGAKISSGSFITDGMIILPCSMKTLSSIANGYDDNLISRTAGVMIKEGRKLVLSARETPLSPIHLENMLKLSRIGVRMVPPMPAFYNNPKTLDDIINHHIMKLLDQFNINYNKAKRWNG</sequence>
<keyword evidence="2" id="KW-1185">Reference proteome</keyword>
<name>A0ACD1BG60_9CLOT</name>
<evidence type="ECO:0000313" key="2">
    <source>
        <dbReference type="Proteomes" id="UP000594603"/>
    </source>
</evidence>
<evidence type="ECO:0000313" key="1">
    <source>
        <dbReference type="EMBL" id="QPJ86337.1"/>
    </source>
</evidence>
<protein>
    <submittedName>
        <fullName evidence="1">UbiX family flavin prenyltransferase</fullName>
    </submittedName>
</protein>
<proteinExistence type="predicted"/>
<reference evidence="1" key="1">
    <citation type="submission" date="2020-04" db="EMBL/GenBank/DDBJ databases">
        <title>A novel bacterium ('Candidatus Sarcina troglodytae' sp. nov.) linked to a protracted, uniformly lethal epizootic among sanctuary western chimpanzees (Pan troglodytes verus) in Sierra Leone.</title>
        <authorList>
            <person name="Owens L.A."/>
            <person name="Colitti B."/>
            <person name="Hirji I."/>
            <person name="Pizaro A."/>
            <person name="Jaffe J.E."/>
            <person name="Moittie S."/>
            <person name="Bishop-Lilly K.A."/>
            <person name="Estrella L.A."/>
            <person name="Voegtly L.J."/>
            <person name="Kuhn J.H."/>
            <person name="Suen G."/>
            <person name="Deblois C.L."/>
            <person name="Dunn C."/>
            <person name="Juan-Salles C."/>
            <person name="Goldberg T.L."/>
        </authorList>
    </citation>
    <scope>NUCLEOTIDE SEQUENCE</scope>
    <source>
        <strain evidence="1">JB2</strain>
    </source>
</reference>
<gene>
    <name evidence="1" type="ORF">HH195_10705</name>
</gene>
<accession>A0ACD1BG60</accession>
<organism evidence="1 2">
    <name type="scientific">Candidatus Sarcina troglodytae</name>
    <dbReference type="NCBI Taxonomy" id="2726954"/>
    <lineage>
        <taxon>Bacteria</taxon>
        <taxon>Bacillati</taxon>
        <taxon>Bacillota</taxon>
        <taxon>Clostridia</taxon>
        <taxon>Eubacteriales</taxon>
        <taxon>Clostridiaceae</taxon>
        <taxon>Sarcina</taxon>
    </lineage>
</organism>
<dbReference type="EMBL" id="CP051754">
    <property type="protein sequence ID" value="QPJ86337.1"/>
    <property type="molecule type" value="Genomic_DNA"/>
</dbReference>
<dbReference type="Proteomes" id="UP000594603">
    <property type="component" value="Chromosome"/>
</dbReference>